<dbReference type="NCBIfam" id="TIGR01023">
    <property type="entry name" value="rpmG_bact"/>
    <property type="match status" value="1"/>
</dbReference>
<keyword evidence="2 5" id="KW-0689">Ribosomal protein</keyword>
<dbReference type="PANTHER" id="PTHR43168">
    <property type="entry name" value="50S RIBOSOMAL PROTEIN L33, CHLOROPLASTIC"/>
    <property type="match status" value="1"/>
</dbReference>
<evidence type="ECO:0000256" key="5">
    <source>
        <dbReference type="HAMAP-Rule" id="MF_00294"/>
    </source>
</evidence>
<dbReference type="GO" id="GO:1990904">
    <property type="term" value="C:ribonucleoprotein complex"/>
    <property type="evidence" value="ECO:0007669"/>
    <property type="project" value="UniProtKB-KW"/>
</dbReference>
<dbReference type="Pfam" id="PF00471">
    <property type="entry name" value="Ribosomal_L33"/>
    <property type="match status" value="1"/>
</dbReference>
<evidence type="ECO:0000256" key="1">
    <source>
        <dbReference type="ARBA" id="ARBA00007596"/>
    </source>
</evidence>
<dbReference type="InterPro" id="IPR011332">
    <property type="entry name" value="Ribosomal_zn-bd"/>
</dbReference>
<dbReference type="Gene3D" id="2.20.28.120">
    <property type="entry name" value="Ribosomal protein L33"/>
    <property type="match status" value="1"/>
</dbReference>
<evidence type="ECO:0000313" key="7">
    <source>
        <dbReference type="Proteomes" id="UP000177230"/>
    </source>
</evidence>
<dbReference type="PANTHER" id="PTHR43168:SF2">
    <property type="entry name" value="LARGE RIBOSOMAL SUBUNIT PROTEIN BL33C"/>
    <property type="match status" value="1"/>
</dbReference>
<organism evidence="6 7">
    <name type="scientific">Candidatus Edwardsbacteria bacterium GWF2_54_11</name>
    <dbReference type="NCBI Taxonomy" id="1817851"/>
    <lineage>
        <taxon>Bacteria</taxon>
        <taxon>Candidatus Edwardsiibacteriota</taxon>
    </lineage>
</organism>
<dbReference type="AlphaFoldDB" id="A0A1F5RHC6"/>
<keyword evidence="3 5" id="KW-0687">Ribonucleoprotein</keyword>
<name>A0A1F5RHC6_9BACT</name>
<evidence type="ECO:0000313" key="6">
    <source>
        <dbReference type="EMBL" id="OGF13937.1"/>
    </source>
</evidence>
<evidence type="ECO:0000256" key="3">
    <source>
        <dbReference type="ARBA" id="ARBA00023274"/>
    </source>
</evidence>
<comment type="caution">
    <text evidence="6">The sequence shown here is derived from an EMBL/GenBank/DDBJ whole genome shotgun (WGS) entry which is preliminary data.</text>
</comment>
<gene>
    <name evidence="5" type="primary">rpmG</name>
    <name evidence="6" type="ORF">A2024_11480</name>
</gene>
<evidence type="ECO:0000256" key="2">
    <source>
        <dbReference type="ARBA" id="ARBA00022980"/>
    </source>
</evidence>
<dbReference type="EMBL" id="MFFM01000010">
    <property type="protein sequence ID" value="OGF13937.1"/>
    <property type="molecule type" value="Genomic_DNA"/>
</dbReference>
<dbReference type="InterPro" id="IPR038584">
    <property type="entry name" value="Ribosomal_bL33_sf"/>
</dbReference>
<dbReference type="NCBIfam" id="NF001860">
    <property type="entry name" value="PRK00595.1"/>
    <property type="match status" value="1"/>
</dbReference>
<protein>
    <recommendedName>
        <fullName evidence="4 5">Large ribosomal subunit protein bL33</fullName>
    </recommendedName>
</protein>
<reference evidence="6 7" key="1">
    <citation type="journal article" date="2016" name="Nat. Commun.">
        <title>Thousands of microbial genomes shed light on interconnected biogeochemical processes in an aquifer system.</title>
        <authorList>
            <person name="Anantharaman K."/>
            <person name="Brown C.T."/>
            <person name="Hug L.A."/>
            <person name="Sharon I."/>
            <person name="Castelle C.J."/>
            <person name="Probst A.J."/>
            <person name="Thomas B.C."/>
            <person name="Singh A."/>
            <person name="Wilkins M.J."/>
            <person name="Karaoz U."/>
            <person name="Brodie E.L."/>
            <person name="Williams K.H."/>
            <person name="Hubbard S.S."/>
            <person name="Banfield J.F."/>
        </authorList>
    </citation>
    <scope>NUCLEOTIDE SEQUENCE [LARGE SCALE GENOMIC DNA]</scope>
</reference>
<dbReference type="NCBIfam" id="NF001764">
    <property type="entry name" value="PRK00504.1"/>
    <property type="match status" value="1"/>
</dbReference>
<dbReference type="GO" id="GO:0003735">
    <property type="term" value="F:structural constituent of ribosome"/>
    <property type="evidence" value="ECO:0007669"/>
    <property type="project" value="InterPro"/>
</dbReference>
<dbReference type="GO" id="GO:0006412">
    <property type="term" value="P:translation"/>
    <property type="evidence" value="ECO:0007669"/>
    <property type="project" value="UniProtKB-UniRule"/>
</dbReference>
<dbReference type="Proteomes" id="UP000177230">
    <property type="component" value="Unassembled WGS sequence"/>
</dbReference>
<proteinExistence type="inferred from homology"/>
<evidence type="ECO:0000256" key="4">
    <source>
        <dbReference type="ARBA" id="ARBA00035176"/>
    </source>
</evidence>
<dbReference type="SUPFAM" id="SSF57829">
    <property type="entry name" value="Zn-binding ribosomal proteins"/>
    <property type="match status" value="1"/>
</dbReference>
<sequence>MREIITLACVDCKRRNYNNTKNKRKHPDRVEYKKYCRFCKKHTAHKETR</sequence>
<dbReference type="GO" id="GO:0005737">
    <property type="term" value="C:cytoplasm"/>
    <property type="evidence" value="ECO:0007669"/>
    <property type="project" value="UniProtKB-ARBA"/>
</dbReference>
<dbReference type="InterPro" id="IPR001705">
    <property type="entry name" value="Ribosomal_bL33"/>
</dbReference>
<dbReference type="GO" id="GO:0005840">
    <property type="term" value="C:ribosome"/>
    <property type="evidence" value="ECO:0007669"/>
    <property type="project" value="UniProtKB-KW"/>
</dbReference>
<dbReference type="HAMAP" id="MF_00294">
    <property type="entry name" value="Ribosomal_bL33"/>
    <property type="match status" value="1"/>
</dbReference>
<comment type="similarity">
    <text evidence="1 5">Belongs to the bacterial ribosomal protein bL33 family.</text>
</comment>
<accession>A0A1F5RHC6</accession>